<dbReference type="EMBL" id="PTIX01000041">
    <property type="protein sequence ID" value="PPK61468.1"/>
    <property type="molecule type" value="Genomic_DNA"/>
</dbReference>
<proteinExistence type="predicted"/>
<dbReference type="AlphaFoldDB" id="A0A2S6GBY3"/>
<comment type="caution">
    <text evidence="1">The sequence shown here is derived from an EMBL/GenBank/DDBJ whole genome shotgun (WGS) entry which is preliminary data.</text>
</comment>
<gene>
    <name evidence="1" type="ORF">CLV40_14118</name>
</gene>
<keyword evidence="2" id="KW-1185">Reference proteome</keyword>
<accession>A0A2S6GBY3</accession>
<protein>
    <submittedName>
        <fullName evidence="1">Uncharacterized protein</fullName>
    </submittedName>
</protein>
<evidence type="ECO:0000313" key="2">
    <source>
        <dbReference type="Proteomes" id="UP000239203"/>
    </source>
</evidence>
<evidence type="ECO:0000313" key="1">
    <source>
        <dbReference type="EMBL" id="PPK61468.1"/>
    </source>
</evidence>
<reference evidence="1 2" key="1">
    <citation type="submission" date="2018-02" db="EMBL/GenBank/DDBJ databases">
        <title>Genomic Encyclopedia of Archaeal and Bacterial Type Strains, Phase II (KMG-II): from individual species to whole genera.</title>
        <authorList>
            <person name="Goeker M."/>
        </authorList>
    </citation>
    <scope>NUCLEOTIDE SEQUENCE [LARGE SCALE GENOMIC DNA]</scope>
    <source>
        <strain evidence="1 2">YU 961-1</strain>
    </source>
</reference>
<sequence length="53" mass="5403">MSSYGYGGTIAHVVLEEAPVDDDVLHIADAPAAGPPIAACVGSTRSKLLRPRG</sequence>
<name>A0A2S6GBY3_9PSEU</name>
<organism evidence="1 2">
    <name type="scientific">Actinokineospora auranticolor</name>
    <dbReference type="NCBI Taxonomy" id="155976"/>
    <lineage>
        <taxon>Bacteria</taxon>
        <taxon>Bacillati</taxon>
        <taxon>Actinomycetota</taxon>
        <taxon>Actinomycetes</taxon>
        <taxon>Pseudonocardiales</taxon>
        <taxon>Pseudonocardiaceae</taxon>
        <taxon>Actinokineospora</taxon>
    </lineage>
</organism>
<dbReference type="Proteomes" id="UP000239203">
    <property type="component" value="Unassembled WGS sequence"/>
</dbReference>